<feature type="compositionally biased region" description="Basic and acidic residues" evidence="1">
    <location>
        <begin position="173"/>
        <end position="187"/>
    </location>
</feature>
<comment type="caution">
    <text evidence="3">The sequence shown here is derived from an EMBL/GenBank/DDBJ whole genome shotgun (WGS) entry which is preliminary data.</text>
</comment>
<evidence type="ECO:0000313" key="4">
    <source>
        <dbReference type="Proteomes" id="UP000186553"/>
    </source>
</evidence>
<evidence type="ECO:0000256" key="2">
    <source>
        <dbReference type="SAM" id="Phobius"/>
    </source>
</evidence>
<dbReference type="EMBL" id="MBDL01000008">
    <property type="protein sequence ID" value="ODA13716.1"/>
    <property type="molecule type" value="Genomic_DNA"/>
</dbReference>
<keyword evidence="2" id="KW-0812">Transmembrane</keyword>
<sequence>MEYIKVPLSVIGNYKRESIFWVLCVIVAGQFGILCNWFVQTVFTKKSFMNTFISDFNNGNFYIFTISLMASSFFIILISFLYDEKSHFKSLKIFTLFILGFGILWCGSIHSLVQAKPSYFYGESFFKYYLQIVGYLTGVFASVYAACIVKLDYDNERHKKLDDKSFHATTDTSVKEMDAKSKDTTKDRKGRSL</sequence>
<dbReference type="RefSeq" id="WP_068886481.1">
    <property type="nucleotide sequence ID" value="NZ_CBCRUU010000001.1"/>
</dbReference>
<keyword evidence="2" id="KW-1133">Transmembrane helix</keyword>
<keyword evidence="2" id="KW-0472">Membrane</keyword>
<dbReference type="AlphaFoldDB" id="A0A1C3CY31"/>
<feature type="transmembrane region" description="Helical" evidence="2">
    <location>
        <begin position="20"/>
        <end position="39"/>
    </location>
</feature>
<feature type="transmembrane region" description="Helical" evidence="2">
    <location>
        <begin position="59"/>
        <end position="81"/>
    </location>
</feature>
<dbReference type="Proteomes" id="UP000186553">
    <property type="component" value="Unassembled WGS sequence"/>
</dbReference>
<keyword evidence="4" id="KW-1185">Reference proteome</keyword>
<evidence type="ECO:0000313" key="3">
    <source>
        <dbReference type="EMBL" id="ODA13716.1"/>
    </source>
</evidence>
<proteinExistence type="predicted"/>
<gene>
    <name evidence="3" type="ORF">BBP83_04905</name>
</gene>
<accession>A0A1C3CY31</accession>
<feature type="transmembrane region" description="Helical" evidence="2">
    <location>
        <begin position="128"/>
        <end position="151"/>
    </location>
</feature>
<name>A0A1C3CY31_9GAMM</name>
<feature type="transmembrane region" description="Helical" evidence="2">
    <location>
        <begin position="93"/>
        <end position="113"/>
    </location>
</feature>
<reference evidence="3 4" key="1">
    <citation type="submission" date="2016-07" db="EMBL/GenBank/DDBJ databases">
        <title>Acinetobacter sp. ANC 4603.</title>
        <authorList>
            <person name="Radolfova-Krizova L."/>
            <person name="Nemec A."/>
        </authorList>
    </citation>
    <scope>NUCLEOTIDE SEQUENCE [LARGE SCALE GENOMIC DNA]</scope>
    <source>
        <strain evidence="3 4">ANC 4603</strain>
    </source>
</reference>
<protein>
    <submittedName>
        <fullName evidence="3">Uncharacterized protein</fullName>
    </submittedName>
</protein>
<feature type="region of interest" description="Disordered" evidence="1">
    <location>
        <begin position="171"/>
        <end position="193"/>
    </location>
</feature>
<evidence type="ECO:0000256" key="1">
    <source>
        <dbReference type="SAM" id="MobiDB-lite"/>
    </source>
</evidence>
<organism evidence="3 4">
    <name type="scientific">Acinetobacter celticus</name>
    <dbReference type="NCBI Taxonomy" id="1891224"/>
    <lineage>
        <taxon>Bacteria</taxon>
        <taxon>Pseudomonadati</taxon>
        <taxon>Pseudomonadota</taxon>
        <taxon>Gammaproteobacteria</taxon>
        <taxon>Moraxellales</taxon>
        <taxon>Moraxellaceae</taxon>
        <taxon>Acinetobacter</taxon>
    </lineage>
</organism>
<dbReference type="OrthoDB" id="9843884at2"/>